<name>A0ABT4BER0_9ACTN</name>
<protein>
    <submittedName>
        <fullName evidence="2">Uncharacterized protein</fullName>
    </submittedName>
</protein>
<keyword evidence="1" id="KW-0472">Membrane</keyword>
<feature type="transmembrane region" description="Helical" evidence="1">
    <location>
        <begin position="69"/>
        <end position="102"/>
    </location>
</feature>
<feature type="transmembrane region" description="Helical" evidence="1">
    <location>
        <begin position="44"/>
        <end position="63"/>
    </location>
</feature>
<dbReference type="RefSeq" id="WP_267569618.1">
    <property type="nucleotide sequence ID" value="NZ_JAPNTZ010000023.1"/>
</dbReference>
<accession>A0ABT4BER0</accession>
<evidence type="ECO:0000313" key="2">
    <source>
        <dbReference type="EMBL" id="MCY1145027.1"/>
    </source>
</evidence>
<evidence type="ECO:0000256" key="1">
    <source>
        <dbReference type="SAM" id="Phobius"/>
    </source>
</evidence>
<keyword evidence="1" id="KW-0812">Transmembrane</keyword>
<proteinExistence type="predicted"/>
<gene>
    <name evidence="2" type="ORF">OWR29_44110</name>
</gene>
<feature type="transmembrane region" description="Helical" evidence="1">
    <location>
        <begin position="13"/>
        <end position="32"/>
    </location>
</feature>
<dbReference type="EMBL" id="JAPNTZ010000023">
    <property type="protein sequence ID" value="MCY1145027.1"/>
    <property type="molecule type" value="Genomic_DNA"/>
</dbReference>
<comment type="caution">
    <text evidence="2">The sequence shown here is derived from an EMBL/GenBank/DDBJ whole genome shotgun (WGS) entry which is preliminary data.</text>
</comment>
<keyword evidence="3" id="KW-1185">Reference proteome</keyword>
<dbReference type="Proteomes" id="UP001151002">
    <property type="component" value="Unassembled WGS sequence"/>
</dbReference>
<keyword evidence="1" id="KW-1133">Transmembrane helix</keyword>
<evidence type="ECO:0000313" key="3">
    <source>
        <dbReference type="Proteomes" id="UP001151002"/>
    </source>
</evidence>
<reference evidence="2" key="1">
    <citation type="submission" date="2022-11" db="EMBL/GenBank/DDBJ databases">
        <authorList>
            <person name="Somphong A."/>
            <person name="Phongsopitanun W."/>
        </authorList>
    </citation>
    <scope>NUCLEOTIDE SEQUENCE</scope>
    <source>
        <strain evidence="2">Pm04-4</strain>
    </source>
</reference>
<organism evidence="2 3">
    <name type="scientific">Paractinoplanes pyxinae</name>
    <dbReference type="NCBI Taxonomy" id="2997416"/>
    <lineage>
        <taxon>Bacteria</taxon>
        <taxon>Bacillati</taxon>
        <taxon>Actinomycetota</taxon>
        <taxon>Actinomycetes</taxon>
        <taxon>Micromonosporales</taxon>
        <taxon>Micromonosporaceae</taxon>
        <taxon>Paractinoplanes</taxon>
    </lineage>
</organism>
<sequence length="108" mass="11435">MSVENARPTRAPAAFWFGAAALYALAVSIVLLAPPAGLLTQEGAWVVALLAIPVLLTAVPLFVRTQRILVWGCIALLAAFTLYTIASVGLVYLPALVMLAVATFRQAR</sequence>